<name>A0A6A7AZB6_9PLEO</name>
<dbReference type="PANTHER" id="PTHR24148">
    <property type="entry name" value="ANKYRIN REPEAT DOMAIN-CONTAINING PROTEIN 39 HOMOLOG-RELATED"/>
    <property type="match status" value="1"/>
</dbReference>
<sequence length="259" mass="30104">MKDFESTKTRCLTNAEEVSRYQYLPLRAPDIIRIAVLRRGGQFEFIHCSLEQRRIHEYKYEALSYEWNQPLPDDPEIFIDGIRTTIRRNLYDALGRSRLEDEDRSLWIDALCINQQDTVERSHQVHMMRDIYKGATNVLAYLGHTGNKEASAAWQLLNGVGFFTTEADRREEIVDLLTPFNNSIKLEFIPRVLSLPYWRRAWIQQELILAQEFTVYCDGQQLPGRVFESLIAVFAHKDDTETVLETLTTRGCASIIATP</sequence>
<keyword evidence="3" id="KW-1185">Reference proteome</keyword>
<accession>A0A6A7AZB6</accession>
<evidence type="ECO:0000313" key="2">
    <source>
        <dbReference type="EMBL" id="KAF2848462.1"/>
    </source>
</evidence>
<dbReference type="EMBL" id="MU006317">
    <property type="protein sequence ID" value="KAF2848462.1"/>
    <property type="molecule type" value="Genomic_DNA"/>
</dbReference>
<feature type="domain" description="Heterokaryon incompatibility" evidence="1">
    <location>
        <begin position="60"/>
        <end position="206"/>
    </location>
</feature>
<dbReference type="InterPro" id="IPR052895">
    <property type="entry name" value="HetReg/Transcr_Mod"/>
</dbReference>
<proteinExistence type="predicted"/>
<dbReference type="PANTHER" id="PTHR24148:SF64">
    <property type="entry name" value="HETEROKARYON INCOMPATIBILITY DOMAIN-CONTAINING PROTEIN"/>
    <property type="match status" value="1"/>
</dbReference>
<evidence type="ECO:0000313" key="3">
    <source>
        <dbReference type="Proteomes" id="UP000799423"/>
    </source>
</evidence>
<organism evidence="2 3">
    <name type="scientific">Plenodomus tracheiphilus IPT5</name>
    <dbReference type="NCBI Taxonomy" id="1408161"/>
    <lineage>
        <taxon>Eukaryota</taxon>
        <taxon>Fungi</taxon>
        <taxon>Dikarya</taxon>
        <taxon>Ascomycota</taxon>
        <taxon>Pezizomycotina</taxon>
        <taxon>Dothideomycetes</taxon>
        <taxon>Pleosporomycetidae</taxon>
        <taxon>Pleosporales</taxon>
        <taxon>Pleosporineae</taxon>
        <taxon>Leptosphaeriaceae</taxon>
        <taxon>Plenodomus</taxon>
    </lineage>
</organism>
<gene>
    <name evidence="2" type="ORF">T440DRAFT_509372</name>
</gene>
<evidence type="ECO:0000259" key="1">
    <source>
        <dbReference type="Pfam" id="PF06985"/>
    </source>
</evidence>
<dbReference type="Pfam" id="PF06985">
    <property type="entry name" value="HET"/>
    <property type="match status" value="1"/>
</dbReference>
<dbReference type="Proteomes" id="UP000799423">
    <property type="component" value="Unassembled WGS sequence"/>
</dbReference>
<reference evidence="2" key="1">
    <citation type="submission" date="2020-01" db="EMBL/GenBank/DDBJ databases">
        <authorList>
            <consortium name="DOE Joint Genome Institute"/>
            <person name="Haridas S."/>
            <person name="Albert R."/>
            <person name="Binder M."/>
            <person name="Bloem J."/>
            <person name="Labutti K."/>
            <person name="Salamov A."/>
            <person name="Andreopoulos B."/>
            <person name="Baker S.E."/>
            <person name="Barry K."/>
            <person name="Bills G."/>
            <person name="Bluhm B.H."/>
            <person name="Cannon C."/>
            <person name="Castanera R."/>
            <person name="Culley D.E."/>
            <person name="Daum C."/>
            <person name="Ezra D."/>
            <person name="Gonzalez J.B."/>
            <person name="Henrissat B."/>
            <person name="Kuo A."/>
            <person name="Liang C."/>
            <person name="Lipzen A."/>
            <person name="Lutzoni F."/>
            <person name="Magnuson J."/>
            <person name="Mondo S."/>
            <person name="Nolan M."/>
            <person name="Ohm R."/>
            <person name="Pangilinan J."/>
            <person name="Park H.-J."/>
            <person name="Ramirez L."/>
            <person name="Alfaro M."/>
            <person name="Sun H."/>
            <person name="Tritt A."/>
            <person name="Yoshinaga Y."/>
            <person name="Zwiers L.-H."/>
            <person name="Turgeon B.G."/>
            <person name="Goodwin S.B."/>
            <person name="Spatafora J.W."/>
            <person name="Crous P.W."/>
            <person name="Grigoriev I.V."/>
        </authorList>
    </citation>
    <scope>NUCLEOTIDE SEQUENCE</scope>
    <source>
        <strain evidence="2">IPT5</strain>
    </source>
</reference>
<dbReference type="InterPro" id="IPR010730">
    <property type="entry name" value="HET"/>
</dbReference>
<protein>
    <submittedName>
        <fullName evidence="2">HET-domain-containing protein</fullName>
    </submittedName>
</protein>
<dbReference type="OrthoDB" id="5386682at2759"/>
<dbReference type="AlphaFoldDB" id="A0A6A7AZB6"/>